<dbReference type="Pfam" id="PF14545">
    <property type="entry name" value="DBB"/>
    <property type="match status" value="1"/>
</dbReference>
<dbReference type="InterPro" id="IPR041340">
    <property type="entry name" value="PIK3AP1_TIR"/>
</dbReference>
<dbReference type="PANTHER" id="PTHR16267:SF13">
    <property type="entry name" value="B-CELL SCAFFOLD PROTEIN WITH ANKYRIN REPEATS"/>
    <property type="match status" value="1"/>
</dbReference>
<dbReference type="Pfam" id="PF18567">
    <property type="entry name" value="TIR_3"/>
    <property type="match status" value="1"/>
</dbReference>
<dbReference type="Gene3D" id="3.40.50.10140">
    <property type="entry name" value="Toll/interleukin-1 receptor homology (TIR) domain"/>
    <property type="match status" value="1"/>
</dbReference>
<dbReference type="AlphaFoldDB" id="A0AAD8ZDG1"/>
<keyword evidence="1" id="KW-0597">Phosphoprotein</keyword>
<reference evidence="4" key="1">
    <citation type="submission" date="2023-03" db="EMBL/GenBank/DDBJ databases">
        <title>Electrophorus voltai genome.</title>
        <authorList>
            <person name="Bian C."/>
        </authorList>
    </citation>
    <scope>NUCLEOTIDE SEQUENCE</scope>
    <source>
        <strain evidence="4">CB-2022</strain>
        <tissue evidence="4">Muscle</tissue>
    </source>
</reference>
<feature type="domain" description="DBB" evidence="3">
    <location>
        <begin position="196"/>
        <end position="328"/>
    </location>
</feature>
<dbReference type="InterPro" id="IPR036770">
    <property type="entry name" value="Ankyrin_rpt-contain_sf"/>
</dbReference>
<gene>
    <name evidence="4" type="ORF">P4O66_008387</name>
</gene>
<sequence length="1014" mass="110557">DLTKAKIMPYKTSRLHKTSIPTTLHLSPPPAEDVLIIYESEAEQWAWYLHSLLLGSIPEAGMCCYDIATVTSRQDDFLHLSGYKCKLLILSRGLLDGLCQERRFFLSRVLQPEGRVVVLLCGVENLEPLLELVPLRGEECLQISSEQDAQEYCVAVAEIVHRGELTSAADVRRAQEPAPDRERWDGGLRAKTTFLLLPYRVPCENPGQVFLLLREVVASENPEVEFNGSKQSVRAEAAKWNESTLCVPAPDFPAGSVGVTLYCGGVVLGKARLHYYSTMGEISRLLQQAADPVNFMCQALQVSSTEQVDHMLASCLMQKMPTGGFQGLQSDQIHAGDTRTEDIPTLLHFAAEHGLRDLASVLLQCPGAPQALRTADRLGHTPLALAHARGHSHLHVLLQESLVSASVATLGEVFSFHGYDPWEKAHTVRMADLEQISDLNTVAVANNSPHKLCLYSYQGALSPRFLSPPGGPRDPPNIVTTATLLHCAENVLSRKGSGLLEECRSGEGCNDDTSVYELMGRAGNLQVTDSHKELQPAALGDHGEQGEEEEDPYAHFGVTCEKNDTVLTAYSCVAIANRPPAPTPRPETFPTKKKSMPFIAQVFQKKMSQADSETLYSLPSKQTRVRDSISSTYDTFVPSQPPGLDELIRLQEQVKGGSLSVDEALERFSDWQRLQRGTDTAQQDKLRQLRADIVSSKVDNDNVYDKISIVHHTPGVTSSSRSSAAGVSNKENGLPTGVLSTWGAQDNGIRDPPQERTEGTAGPPPVRQRDFKLRALAQGDQDVGTHWLYVVFSPDWLSYSPADTGSSDKGSPAPSHPAIKASQAYLCLAMPCWYPPRPPCMPSEACSPKGEVASAERARARGTPRPLPTPHPSDQGPNEAPGVRLRPSVRGPEPQGRSFRSGLASPFGAGAFVQPRPGEAEPPHGRGDALMPPQADVMGTIGNSHLLPRSTLHAPLLLFPAAMHRFRLGLWCSAGERSAQGRLRWLSRFERCPALSSAVSERDSSAAQNHSVMD</sequence>
<dbReference type="PROSITE" id="PS51376">
    <property type="entry name" value="DBB"/>
    <property type="match status" value="1"/>
</dbReference>
<dbReference type="SUPFAM" id="SSF48403">
    <property type="entry name" value="Ankyrin repeat"/>
    <property type="match status" value="1"/>
</dbReference>
<evidence type="ECO:0000313" key="4">
    <source>
        <dbReference type="EMBL" id="KAK1796987.1"/>
    </source>
</evidence>
<dbReference type="GO" id="GO:0050869">
    <property type="term" value="P:negative regulation of B cell activation"/>
    <property type="evidence" value="ECO:0007669"/>
    <property type="project" value="TreeGrafter"/>
</dbReference>
<dbReference type="Proteomes" id="UP001239994">
    <property type="component" value="Unassembled WGS sequence"/>
</dbReference>
<evidence type="ECO:0000256" key="2">
    <source>
        <dbReference type="SAM" id="MobiDB-lite"/>
    </source>
</evidence>
<dbReference type="GO" id="GO:0005102">
    <property type="term" value="F:signaling receptor binding"/>
    <property type="evidence" value="ECO:0007669"/>
    <property type="project" value="TreeGrafter"/>
</dbReference>
<dbReference type="InterPro" id="IPR052446">
    <property type="entry name" value="B-cell_PI3K-Signaling_Adptrs"/>
</dbReference>
<evidence type="ECO:0000256" key="1">
    <source>
        <dbReference type="ARBA" id="ARBA00022553"/>
    </source>
</evidence>
<name>A0AAD8ZDG1_9TELE</name>
<proteinExistence type="predicted"/>
<dbReference type="EMBL" id="JAROKS010000014">
    <property type="protein sequence ID" value="KAK1796987.1"/>
    <property type="molecule type" value="Genomic_DNA"/>
</dbReference>
<dbReference type="GO" id="GO:0051898">
    <property type="term" value="P:negative regulation of phosphatidylinositol 3-kinase/protein kinase B signal transduction"/>
    <property type="evidence" value="ECO:0007669"/>
    <property type="project" value="TreeGrafter"/>
</dbReference>
<evidence type="ECO:0000313" key="5">
    <source>
        <dbReference type="Proteomes" id="UP001239994"/>
    </source>
</evidence>
<organism evidence="4 5">
    <name type="scientific">Electrophorus voltai</name>
    <dbReference type="NCBI Taxonomy" id="2609070"/>
    <lineage>
        <taxon>Eukaryota</taxon>
        <taxon>Metazoa</taxon>
        <taxon>Chordata</taxon>
        <taxon>Craniata</taxon>
        <taxon>Vertebrata</taxon>
        <taxon>Euteleostomi</taxon>
        <taxon>Actinopterygii</taxon>
        <taxon>Neopterygii</taxon>
        <taxon>Teleostei</taxon>
        <taxon>Ostariophysi</taxon>
        <taxon>Gymnotiformes</taxon>
        <taxon>Gymnotoidei</taxon>
        <taxon>Gymnotidae</taxon>
        <taxon>Electrophorus</taxon>
    </lineage>
</organism>
<feature type="non-terminal residue" evidence="4">
    <location>
        <position position="1"/>
    </location>
</feature>
<dbReference type="PANTHER" id="PTHR16267">
    <property type="entry name" value="BANK1/PIK3AP1 FAMILY MEMBER"/>
    <property type="match status" value="1"/>
</dbReference>
<dbReference type="InterPro" id="IPR035897">
    <property type="entry name" value="Toll_tir_struct_dom_sf"/>
</dbReference>
<feature type="compositionally biased region" description="Basic and acidic residues" evidence="2">
    <location>
        <begin position="748"/>
        <end position="758"/>
    </location>
</feature>
<dbReference type="InterPro" id="IPR017893">
    <property type="entry name" value="DBB_domain"/>
</dbReference>
<feature type="region of interest" description="Disordered" evidence="2">
    <location>
        <begin position="714"/>
        <end position="767"/>
    </location>
</feature>
<comment type="caution">
    <text evidence="4">The sequence shown here is derived from an EMBL/GenBank/DDBJ whole genome shotgun (WGS) entry which is preliminary data.</text>
</comment>
<dbReference type="Gene3D" id="1.25.40.20">
    <property type="entry name" value="Ankyrin repeat-containing domain"/>
    <property type="match status" value="1"/>
</dbReference>
<keyword evidence="5" id="KW-1185">Reference proteome</keyword>
<protein>
    <recommendedName>
        <fullName evidence="3">DBB domain-containing protein</fullName>
    </recommendedName>
</protein>
<dbReference type="GO" id="GO:0042113">
    <property type="term" value="P:B cell activation"/>
    <property type="evidence" value="ECO:0007669"/>
    <property type="project" value="TreeGrafter"/>
</dbReference>
<feature type="region of interest" description="Disordered" evidence="2">
    <location>
        <begin position="843"/>
        <end position="925"/>
    </location>
</feature>
<dbReference type="SMART" id="SM01282">
    <property type="entry name" value="DBB"/>
    <property type="match status" value="1"/>
</dbReference>
<dbReference type="GO" id="GO:1990782">
    <property type="term" value="F:protein tyrosine kinase binding"/>
    <property type="evidence" value="ECO:0007669"/>
    <property type="project" value="TreeGrafter"/>
</dbReference>
<feature type="compositionally biased region" description="Low complexity" evidence="2">
    <location>
        <begin position="715"/>
        <end position="728"/>
    </location>
</feature>
<accession>A0AAD8ZDG1</accession>
<evidence type="ECO:0000259" key="3">
    <source>
        <dbReference type="PROSITE" id="PS51376"/>
    </source>
</evidence>